<gene>
    <name evidence="1" type="ORF">Fcan01_24213</name>
</gene>
<name>A0A226D714_FOLCA</name>
<proteinExistence type="predicted"/>
<keyword evidence="2" id="KW-1185">Reference proteome</keyword>
<evidence type="ECO:0000313" key="2">
    <source>
        <dbReference type="Proteomes" id="UP000198287"/>
    </source>
</evidence>
<sequence>MAELVALLSEIGVQSAGSHLHIVTDQENLDVRFPPELQIETPDTFYKITYYTDFFKQRHLSNLPYIKPWRVRPSAIVNMIVLLVVSPQGVGYEGSDNIGKVELAKLLHAFGSARNLILERRVASLFNKGIQSPTYFKGPFTLFWLTSWFPNTVLNFPSQTFFTRDIGIIERINVHNVHTVIFMVKLQEQADSSADSKIVYICAHCTFTPYVKFIPFGHIINRLPGIVWSSKIMLGSGSLNYRLTESIAALAPVQDIILKHSYNFHAYTTRCGNPQEQNHQFIKDLSDTEFFCGSNLTIHHLPFYFKNLTHKSSGV</sequence>
<reference evidence="1 2" key="1">
    <citation type="submission" date="2015-12" db="EMBL/GenBank/DDBJ databases">
        <title>The genome of Folsomia candida.</title>
        <authorList>
            <person name="Faddeeva A."/>
            <person name="Derks M.F."/>
            <person name="Anvar Y."/>
            <person name="Smit S."/>
            <person name="Van Straalen N."/>
            <person name="Roelofs D."/>
        </authorList>
    </citation>
    <scope>NUCLEOTIDE SEQUENCE [LARGE SCALE GENOMIC DNA]</scope>
    <source>
        <strain evidence="1 2">VU population</strain>
        <tissue evidence="1">Whole body</tissue>
    </source>
</reference>
<protein>
    <submittedName>
        <fullName evidence="1">Uncharacterized protein</fullName>
    </submittedName>
</protein>
<comment type="caution">
    <text evidence="1">The sequence shown here is derived from an EMBL/GenBank/DDBJ whole genome shotgun (WGS) entry which is preliminary data.</text>
</comment>
<accession>A0A226D714</accession>
<evidence type="ECO:0000313" key="1">
    <source>
        <dbReference type="EMBL" id="OXA40999.1"/>
    </source>
</evidence>
<dbReference type="AlphaFoldDB" id="A0A226D714"/>
<dbReference type="EMBL" id="LNIX01000031">
    <property type="protein sequence ID" value="OXA40999.1"/>
    <property type="molecule type" value="Genomic_DNA"/>
</dbReference>
<organism evidence="1 2">
    <name type="scientific">Folsomia candida</name>
    <name type="common">Springtail</name>
    <dbReference type="NCBI Taxonomy" id="158441"/>
    <lineage>
        <taxon>Eukaryota</taxon>
        <taxon>Metazoa</taxon>
        <taxon>Ecdysozoa</taxon>
        <taxon>Arthropoda</taxon>
        <taxon>Hexapoda</taxon>
        <taxon>Collembola</taxon>
        <taxon>Entomobryomorpha</taxon>
        <taxon>Isotomoidea</taxon>
        <taxon>Isotomidae</taxon>
        <taxon>Proisotominae</taxon>
        <taxon>Folsomia</taxon>
    </lineage>
</organism>
<dbReference type="Proteomes" id="UP000198287">
    <property type="component" value="Unassembled WGS sequence"/>
</dbReference>